<protein>
    <submittedName>
        <fullName evidence="4">Alcohol oxidase-like protein</fullName>
    </submittedName>
</protein>
<dbReference type="PANTHER" id="PTHR11552:SF78">
    <property type="entry name" value="GLUCOSE-METHANOL-CHOLINE OXIDOREDUCTASE N-TERMINAL DOMAIN-CONTAINING PROTEIN"/>
    <property type="match status" value="1"/>
</dbReference>
<dbReference type="Gene3D" id="3.50.50.60">
    <property type="entry name" value="FAD/NAD(P)-binding domain"/>
    <property type="match status" value="1"/>
</dbReference>
<comment type="similarity">
    <text evidence="2">Belongs to the GMC oxidoreductase family.</text>
</comment>
<gene>
    <name evidence="4" type="ORF">C8Q71DRAFT_898041</name>
</gene>
<dbReference type="PIRSF" id="PIRSF000137">
    <property type="entry name" value="Alcohol_oxidase"/>
    <property type="match status" value="1"/>
</dbReference>
<dbReference type="GeneID" id="72009504"/>
<feature type="domain" description="Glucose-methanol-choline oxidoreductase N-terminal" evidence="3">
    <location>
        <begin position="274"/>
        <end position="288"/>
    </location>
</feature>
<dbReference type="RefSeq" id="XP_047779728.1">
    <property type="nucleotide sequence ID" value="XM_047928772.1"/>
</dbReference>
<sequence>MSSLPLEADIIIAGGGTTGCVIAGRLAAADPSLRILIIEAGPPTLEDLAHIQPARYQTHLLPGSTTVKCHVGRESADLGGRAPIVPCGQCLGGGSSVNFTMYTRPSPSDFDDWETVYGNQGWGSRDLIPLLQKMETYQVTPDNPTHGYDGPLKISHGGVFTNVGKEFLEVAAQYDKSRGTTDDPNDMIGVNVYGRWQKYIDKESGRRSDVPHNYIYNRQLDNLKILTGYHVKRVLFEAGRATGVEFLPNARFHPNEQQTLRIARARKLIIVSSGTFGSPAILERSGVGDRKRLQSLGIDVVVDLPGVGENYQDHNVIFTPYRLDDDADTLDGLVRNDKEEIERLTAQWLKDGSGLLAHNGIDAGIKLRPSAEELEVIGPDFTEQWERMFANAPDKPVMWVGPIGVFVGDSSVVPVGKYFCTCYFLDYPEAVGYAHISSVEDVNAPLVFDPKFLSKPSDIALMRWGYKFGRELTRRMLSYRGEYVPSHPAFPKGSQAACNGDTKPVAVGQVNIQYTDADDAAIDEYTRKYAATTWHSLGTCAMKPRDQQGVVDASLTVYGVSGLKVADMSIAPSNVGSNTYSSAVVIGEKAAMDILEELSMNR</sequence>
<dbReference type="Pfam" id="PF00732">
    <property type="entry name" value="GMC_oxred_N"/>
    <property type="match status" value="1"/>
</dbReference>
<organism evidence="4 5">
    <name type="scientific">Rhodofomes roseus</name>
    <dbReference type="NCBI Taxonomy" id="34475"/>
    <lineage>
        <taxon>Eukaryota</taxon>
        <taxon>Fungi</taxon>
        <taxon>Dikarya</taxon>
        <taxon>Basidiomycota</taxon>
        <taxon>Agaricomycotina</taxon>
        <taxon>Agaricomycetes</taxon>
        <taxon>Polyporales</taxon>
        <taxon>Rhodofomes</taxon>
    </lineage>
</organism>
<proteinExistence type="inferred from homology"/>
<name>A0ABQ8KIS9_9APHY</name>
<dbReference type="SUPFAM" id="SSF51905">
    <property type="entry name" value="FAD/NAD(P)-binding domain"/>
    <property type="match status" value="1"/>
</dbReference>
<evidence type="ECO:0000259" key="3">
    <source>
        <dbReference type="PROSITE" id="PS00624"/>
    </source>
</evidence>
<evidence type="ECO:0000256" key="2">
    <source>
        <dbReference type="ARBA" id="ARBA00010790"/>
    </source>
</evidence>
<evidence type="ECO:0000313" key="4">
    <source>
        <dbReference type="EMBL" id="KAH9837690.1"/>
    </source>
</evidence>
<dbReference type="Proteomes" id="UP000814176">
    <property type="component" value="Unassembled WGS sequence"/>
</dbReference>
<keyword evidence="5" id="KW-1185">Reference proteome</keyword>
<dbReference type="InterPro" id="IPR012132">
    <property type="entry name" value="GMC_OxRdtase"/>
</dbReference>
<evidence type="ECO:0000313" key="5">
    <source>
        <dbReference type="Proteomes" id="UP000814176"/>
    </source>
</evidence>
<dbReference type="PANTHER" id="PTHR11552">
    <property type="entry name" value="GLUCOSE-METHANOL-CHOLINE GMC OXIDOREDUCTASE"/>
    <property type="match status" value="1"/>
</dbReference>
<dbReference type="EMBL" id="JADCUA010000008">
    <property type="protein sequence ID" value="KAH9837690.1"/>
    <property type="molecule type" value="Genomic_DNA"/>
</dbReference>
<comment type="caution">
    <text evidence="4">The sequence shown here is derived from an EMBL/GenBank/DDBJ whole genome shotgun (WGS) entry which is preliminary data.</text>
</comment>
<dbReference type="InterPro" id="IPR000172">
    <property type="entry name" value="GMC_OxRdtase_N"/>
</dbReference>
<dbReference type="PROSITE" id="PS00624">
    <property type="entry name" value="GMC_OXRED_2"/>
    <property type="match status" value="1"/>
</dbReference>
<accession>A0ABQ8KIS9</accession>
<dbReference type="InterPro" id="IPR036188">
    <property type="entry name" value="FAD/NAD-bd_sf"/>
</dbReference>
<dbReference type="Pfam" id="PF05199">
    <property type="entry name" value="GMC_oxred_C"/>
    <property type="match status" value="1"/>
</dbReference>
<comment type="cofactor">
    <cofactor evidence="1">
        <name>FAD</name>
        <dbReference type="ChEBI" id="CHEBI:57692"/>
    </cofactor>
</comment>
<dbReference type="InterPro" id="IPR007867">
    <property type="entry name" value="GMC_OxRtase_C"/>
</dbReference>
<reference evidence="4 5" key="1">
    <citation type="journal article" date="2021" name="Environ. Microbiol.">
        <title>Gene family expansions and transcriptome signatures uncover fungal adaptations to wood decay.</title>
        <authorList>
            <person name="Hage H."/>
            <person name="Miyauchi S."/>
            <person name="Viragh M."/>
            <person name="Drula E."/>
            <person name="Min B."/>
            <person name="Chaduli D."/>
            <person name="Navarro D."/>
            <person name="Favel A."/>
            <person name="Norest M."/>
            <person name="Lesage-Meessen L."/>
            <person name="Balint B."/>
            <person name="Merenyi Z."/>
            <person name="de Eugenio L."/>
            <person name="Morin E."/>
            <person name="Martinez A.T."/>
            <person name="Baldrian P."/>
            <person name="Stursova M."/>
            <person name="Martinez M.J."/>
            <person name="Novotny C."/>
            <person name="Magnuson J.K."/>
            <person name="Spatafora J.W."/>
            <person name="Maurice S."/>
            <person name="Pangilinan J."/>
            <person name="Andreopoulos W."/>
            <person name="LaButti K."/>
            <person name="Hundley H."/>
            <person name="Na H."/>
            <person name="Kuo A."/>
            <person name="Barry K."/>
            <person name="Lipzen A."/>
            <person name="Henrissat B."/>
            <person name="Riley R."/>
            <person name="Ahrendt S."/>
            <person name="Nagy L.G."/>
            <person name="Grigoriev I.V."/>
            <person name="Martin F."/>
            <person name="Rosso M.N."/>
        </authorList>
    </citation>
    <scope>NUCLEOTIDE SEQUENCE [LARGE SCALE GENOMIC DNA]</scope>
    <source>
        <strain evidence="4 5">CIRM-BRFM 1785</strain>
    </source>
</reference>
<evidence type="ECO:0000256" key="1">
    <source>
        <dbReference type="ARBA" id="ARBA00001974"/>
    </source>
</evidence>
<dbReference type="SUPFAM" id="SSF54373">
    <property type="entry name" value="FAD-linked reductases, C-terminal domain"/>
    <property type="match status" value="1"/>
</dbReference>
<dbReference type="Gene3D" id="3.30.560.10">
    <property type="entry name" value="Glucose Oxidase, domain 3"/>
    <property type="match status" value="1"/>
</dbReference>